<dbReference type="Pfam" id="PF21941">
    <property type="entry name" value="SMEK_N"/>
    <property type="match status" value="1"/>
</dbReference>
<comment type="caution">
    <text evidence="2">The sequence shown here is derived from an EMBL/GenBank/DDBJ whole genome shotgun (WGS) entry which is preliminary data.</text>
</comment>
<gene>
    <name evidence="2" type="ORF">HMPREF9456_03009</name>
</gene>
<proteinExistence type="predicted"/>
<dbReference type="RefSeq" id="WP_006844373.1">
    <property type="nucleotide sequence ID" value="NZ_AQWJ01000007.1"/>
</dbReference>
<feature type="domain" description="SMEK" evidence="1">
    <location>
        <begin position="10"/>
        <end position="147"/>
    </location>
</feature>
<keyword evidence="3" id="KW-1185">Reference proteome</keyword>
<dbReference type="EMBL" id="ADLW01000018">
    <property type="protein sequence ID" value="EGK05096.1"/>
    <property type="molecule type" value="Genomic_DNA"/>
</dbReference>
<protein>
    <recommendedName>
        <fullName evidence="1">SMEK domain-containing protein</fullName>
    </recommendedName>
</protein>
<dbReference type="GeneID" id="78083611"/>
<dbReference type="AlphaFoldDB" id="F8X450"/>
<dbReference type="Proteomes" id="UP000006420">
    <property type="component" value="Unassembled WGS sequence"/>
</dbReference>
<name>F8X450_9BACT</name>
<dbReference type="OrthoDB" id="5379188at2"/>
<dbReference type="NCBIfam" id="NF033859">
    <property type="entry name" value="SMEK_N"/>
    <property type="match status" value="1"/>
</dbReference>
<reference evidence="2 3" key="1">
    <citation type="submission" date="2011-04" db="EMBL/GenBank/DDBJ databases">
        <title>The Genome Sequence of Dysgonomonas mossii DSM 22836.</title>
        <authorList>
            <consortium name="The Broad Institute Genome Sequencing Platform"/>
            <person name="Earl A."/>
            <person name="Ward D."/>
            <person name="Feldgarden M."/>
            <person name="Gevers D."/>
            <person name="Pudlo N."/>
            <person name="Martens E."/>
            <person name="Allen-Vercoe E."/>
            <person name="Young S.K."/>
            <person name="Zeng Q."/>
            <person name="Gargeya S."/>
            <person name="Fitzgerald M."/>
            <person name="Haas B."/>
            <person name="Abouelleil A."/>
            <person name="Alvarado L."/>
            <person name="Arachchi H.M."/>
            <person name="Berlin A."/>
            <person name="Brown A."/>
            <person name="Chapman S.B."/>
            <person name="Chen Z."/>
            <person name="Dunbar C."/>
            <person name="Freedman E."/>
            <person name="Gearin G."/>
            <person name="Gellesch M."/>
            <person name="Goldberg J."/>
            <person name="Griggs A."/>
            <person name="Gujja S."/>
            <person name="Heiman D."/>
            <person name="Howarth C."/>
            <person name="Larson L."/>
            <person name="Lui A."/>
            <person name="MacDonald P.J.P."/>
            <person name="Mehta T."/>
            <person name="Montmayeur A."/>
            <person name="Murphy C."/>
            <person name="Neiman D."/>
            <person name="Pearson M."/>
            <person name="Priest M."/>
            <person name="Roberts A."/>
            <person name="Saif S."/>
            <person name="Shea T."/>
            <person name="Shenoy N."/>
            <person name="Sisk P."/>
            <person name="Stolte C."/>
            <person name="Sykes S."/>
            <person name="Yandava C."/>
            <person name="Wortman J."/>
            <person name="Nusbaum C."/>
            <person name="Birren B."/>
        </authorList>
    </citation>
    <scope>NUCLEOTIDE SEQUENCE [LARGE SCALE GENOMIC DNA]</scope>
    <source>
        <strain evidence="2 3">DSM 22836</strain>
    </source>
</reference>
<dbReference type="InterPro" id="IPR047740">
    <property type="entry name" value="SMEK_dom"/>
</dbReference>
<dbReference type="eggNOG" id="COG3903">
    <property type="taxonomic scope" value="Bacteria"/>
</dbReference>
<sequence>MLQTGTYFEKIVEMLNAFRTEVHTCSTLGLLNINKHSENFIRTILNLTYGYELENLNKGKSNFPGIDIGDIGEGVAFQITSTKKSEKVDDTLTTCLKYKHYETFKTINIFVLTSKQGSYTLKTSTEPYFTFSPETNILDFSDLLRDIEQIEPRRIKAIYEFVSSELQATIKLINEEVSDKRVLVNIAEGASKSNMPYYYRWQSIVSNKNKNITVPEIHTSLNTFLPSTVLKSQFLPTLNQVFRTISSSKEIFYCNNISGSGISNFFHGEALLIENSSLITERVVYTNDKILINLLPEMLSLITEILFFFKQSKNKFEIDIKISLDSNIDTYFHPNQSLVVNQVLNSYILESPFELHEKLTDIKTPTLRELLQKIIHGFICKQPNFLTNEPFLAIDNEKTETSINGIKNCLNITD</sequence>
<organism evidence="2 3">
    <name type="scientific">Dysgonomonas mossii DSM 22836</name>
    <dbReference type="NCBI Taxonomy" id="742767"/>
    <lineage>
        <taxon>Bacteria</taxon>
        <taxon>Pseudomonadati</taxon>
        <taxon>Bacteroidota</taxon>
        <taxon>Bacteroidia</taxon>
        <taxon>Bacteroidales</taxon>
        <taxon>Dysgonomonadaceae</taxon>
        <taxon>Dysgonomonas</taxon>
    </lineage>
</organism>
<dbReference type="STRING" id="742767.HMPREF9456_03009"/>
<evidence type="ECO:0000259" key="1">
    <source>
        <dbReference type="Pfam" id="PF21941"/>
    </source>
</evidence>
<evidence type="ECO:0000313" key="3">
    <source>
        <dbReference type="Proteomes" id="UP000006420"/>
    </source>
</evidence>
<dbReference type="HOGENOM" id="CLU_663483_0_0_10"/>
<accession>F8X450</accession>
<evidence type="ECO:0000313" key="2">
    <source>
        <dbReference type="EMBL" id="EGK05096.1"/>
    </source>
</evidence>